<reference evidence="8 9" key="1">
    <citation type="submission" date="2024-09" db="EMBL/GenBank/DDBJ databases">
        <authorList>
            <person name="Makale K.P.P."/>
            <person name="Makhzoum A."/>
            <person name="Rantong G."/>
            <person name="Rahube T.O."/>
        </authorList>
    </citation>
    <scope>NUCLEOTIDE SEQUENCE [LARGE SCALE GENOMIC DNA]</scope>
    <source>
        <strain evidence="8 9">KM_D13</strain>
    </source>
</reference>
<dbReference type="PROSITE" id="PS50850">
    <property type="entry name" value="MFS"/>
    <property type="match status" value="1"/>
</dbReference>
<evidence type="ECO:0000256" key="2">
    <source>
        <dbReference type="ARBA" id="ARBA00022448"/>
    </source>
</evidence>
<protein>
    <submittedName>
        <fullName evidence="8">MFS transporter</fullName>
    </submittedName>
</protein>
<dbReference type="PANTHER" id="PTHR42718">
    <property type="entry name" value="MAJOR FACILITATOR SUPERFAMILY MULTIDRUG TRANSPORTER MFSC"/>
    <property type="match status" value="1"/>
</dbReference>
<dbReference type="SUPFAM" id="SSF103473">
    <property type="entry name" value="MFS general substrate transporter"/>
    <property type="match status" value="1"/>
</dbReference>
<evidence type="ECO:0000256" key="3">
    <source>
        <dbReference type="ARBA" id="ARBA00022692"/>
    </source>
</evidence>
<dbReference type="InterPro" id="IPR020846">
    <property type="entry name" value="MFS_dom"/>
</dbReference>
<dbReference type="Proteomes" id="UP001575622">
    <property type="component" value="Unassembled WGS sequence"/>
</dbReference>
<feature type="domain" description="Major facilitator superfamily (MFS) profile" evidence="7">
    <location>
        <begin position="19"/>
        <end position="470"/>
    </location>
</feature>
<feature type="transmembrane region" description="Helical" evidence="6">
    <location>
        <begin position="344"/>
        <end position="363"/>
    </location>
</feature>
<feature type="transmembrane region" description="Helical" evidence="6">
    <location>
        <begin position="178"/>
        <end position="198"/>
    </location>
</feature>
<dbReference type="InterPro" id="IPR036259">
    <property type="entry name" value="MFS_trans_sf"/>
</dbReference>
<organism evidence="8 9">
    <name type="scientific">Paenibacillus oleatilyticus</name>
    <dbReference type="NCBI Taxonomy" id="2594886"/>
    <lineage>
        <taxon>Bacteria</taxon>
        <taxon>Bacillati</taxon>
        <taxon>Bacillota</taxon>
        <taxon>Bacilli</taxon>
        <taxon>Bacillales</taxon>
        <taxon>Paenibacillaceae</taxon>
        <taxon>Paenibacillus</taxon>
    </lineage>
</organism>
<evidence type="ECO:0000259" key="7">
    <source>
        <dbReference type="PROSITE" id="PS50850"/>
    </source>
</evidence>
<keyword evidence="5 6" id="KW-0472">Membrane</keyword>
<comment type="caution">
    <text evidence="8">The sequence shown here is derived from an EMBL/GenBank/DDBJ whole genome shotgun (WGS) entry which is preliminary data.</text>
</comment>
<dbReference type="PRINTS" id="PR01036">
    <property type="entry name" value="TCRTETB"/>
</dbReference>
<feature type="transmembrane region" description="Helical" evidence="6">
    <location>
        <begin position="316"/>
        <end position="337"/>
    </location>
</feature>
<dbReference type="Pfam" id="PF07690">
    <property type="entry name" value="MFS_1"/>
    <property type="match status" value="1"/>
</dbReference>
<dbReference type="Gene3D" id="1.20.1720.10">
    <property type="entry name" value="Multidrug resistance protein D"/>
    <property type="match status" value="2"/>
</dbReference>
<evidence type="ECO:0000313" key="8">
    <source>
        <dbReference type="EMBL" id="MFB0842215.1"/>
    </source>
</evidence>
<evidence type="ECO:0000256" key="4">
    <source>
        <dbReference type="ARBA" id="ARBA00022989"/>
    </source>
</evidence>
<feature type="transmembrane region" description="Helical" evidence="6">
    <location>
        <begin position="114"/>
        <end position="135"/>
    </location>
</feature>
<keyword evidence="9" id="KW-1185">Reference proteome</keyword>
<gene>
    <name evidence="8" type="ORF">ACEU3E_08530</name>
</gene>
<keyword evidence="4 6" id="KW-1133">Transmembrane helix</keyword>
<feature type="transmembrane region" description="Helical" evidence="6">
    <location>
        <begin position="235"/>
        <end position="255"/>
    </location>
</feature>
<accession>A0ABV4V0I5</accession>
<feature type="transmembrane region" description="Helical" evidence="6">
    <location>
        <begin position="419"/>
        <end position="438"/>
    </location>
</feature>
<dbReference type="InterPro" id="IPR011701">
    <property type="entry name" value="MFS"/>
</dbReference>
<evidence type="ECO:0000256" key="6">
    <source>
        <dbReference type="SAM" id="Phobius"/>
    </source>
</evidence>
<sequence length="494" mass="52869">MIQANVNASQPLEAKRWWALSVLLLGTFMVILDSFIVNVAIPSIQSQLQASSTQIQFIVAAYVLSYAVLLIPGARIGDWIGRKKSFILGMILFVAASALCGFATGAPFLIFSRVIQGIGAAILIPQVLSIIHVIFPPEEKGKAIGLYGAVSGLGLIAGQIVGGMLLHFDALGLGWRSVFLINIPIGLLAVLLIIPLVQENRSSAKKNIDVWGIVLLTCSLLLCIYPMVVGREAGWPLWVYASFLGGIAFLLAFVWHEKKLLRSGKSPLIPVAIFQERSFTVGVLALIAFQLGNSGFFLTVSITLQDGLMLSPMQSAAAFMPIGIAFFAASLLAPKWLNRAGTAVLKWGAWLMAAGYAAVIWFINAGGAALDWLPLLIPFLLIGWGQGLVASPLMKTILSGIPSQYAGSASGVLTTCMQTANVLGVAVIGTIFFSFLTGHGTEPYMHAFVIALVCSIALSIVTFLFILGLQNRQKAGRLMTRRAHRPSPHGGDHF</sequence>
<dbReference type="CDD" id="cd17321">
    <property type="entry name" value="MFS_MMR_MDR_like"/>
    <property type="match status" value="1"/>
</dbReference>
<dbReference type="RefSeq" id="WP_373949973.1">
    <property type="nucleotide sequence ID" value="NZ_JBHDLN010000003.1"/>
</dbReference>
<feature type="transmembrane region" description="Helical" evidence="6">
    <location>
        <begin position="53"/>
        <end position="74"/>
    </location>
</feature>
<name>A0ABV4V0I5_9BACL</name>
<evidence type="ECO:0000256" key="1">
    <source>
        <dbReference type="ARBA" id="ARBA00004651"/>
    </source>
</evidence>
<dbReference type="EMBL" id="JBHDLN010000003">
    <property type="protein sequence ID" value="MFB0842215.1"/>
    <property type="molecule type" value="Genomic_DNA"/>
</dbReference>
<dbReference type="PANTHER" id="PTHR42718:SF39">
    <property type="entry name" value="ACTINORHODIN TRANSPORTER-RELATED"/>
    <property type="match status" value="1"/>
</dbReference>
<feature type="transmembrane region" description="Helical" evidence="6">
    <location>
        <begin position="444"/>
        <end position="469"/>
    </location>
</feature>
<comment type="subcellular location">
    <subcellularLocation>
        <location evidence="1">Cell membrane</location>
        <topology evidence="1">Multi-pass membrane protein</topology>
    </subcellularLocation>
</comment>
<feature type="transmembrane region" description="Helical" evidence="6">
    <location>
        <begin position="283"/>
        <end position="304"/>
    </location>
</feature>
<feature type="transmembrane region" description="Helical" evidence="6">
    <location>
        <begin position="86"/>
        <end position="108"/>
    </location>
</feature>
<proteinExistence type="predicted"/>
<keyword evidence="3 6" id="KW-0812">Transmembrane</keyword>
<evidence type="ECO:0000256" key="5">
    <source>
        <dbReference type="ARBA" id="ARBA00023136"/>
    </source>
</evidence>
<evidence type="ECO:0000313" key="9">
    <source>
        <dbReference type="Proteomes" id="UP001575622"/>
    </source>
</evidence>
<feature type="transmembrane region" description="Helical" evidence="6">
    <location>
        <begin position="17"/>
        <end position="41"/>
    </location>
</feature>
<feature type="transmembrane region" description="Helical" evidence="6">
    <location>
        <begin position="210"/>
        <end position="229"/>
    </location>
</feature>
<feature type="transmembrane region" description="Helical" evidence="6">
    <location>
        <begin position="375"/>
        <end position="398"/>
    </location>
</feature>
<feature type="transmembrane region" description="Helical" evidence="6">
    <location>
        <begin position="144"/>
        <end position="166"/>
    </location>
</feature>
<keyword evidence="2" id="KW-0813">Transport</keyword>